<dbReference type="FunFam" id="3.30.70.580:FF:000001">
    <property type="entry name" value="tRNA pseudouridine synthase A"/>
    <property type="match status" value="1"/>
</dbReference>
<evidence type="ECO:0000256" key="1">
    <source>
        <dbReference type="ARBA" id="ARBA00009375"/>
    </source>
</evidence>
<proteinExistence type="inferred from homology"/>
<evidence type="ECO:0000256" key="4">
    <source>
        <dbReference type="HAMAP-Rule" id="MF_00171"/>
    </source>
</evidence>
<dbReference type="InterPro" id="IPR001406">
    <property type="entry name" value="PsdUridine_synth_TruA"/>
</dbReference>
<dbReference type="AlphaFoldDB" id="A0AAE3DMN7"/>
<accession>A0AAE3DMN7</accession>
<dbReference type="EMBL" id="JAJEQF010000001">
    <property type="protein sequence ID" value="MCC2166306.1"/>
    <property type="molecule type" value="Genomic_DNA"/>
</dbReference>
<comment type="subunit">
    <text evidence="4">Homodimer.</text>
</comment>
<name>A0AAE3DMN7_9FIRM</name>
<dbReference type="PANTHER" id="PTHR11142">
    <property type="entry name" value="PSEUDOURIDYLATE SYNTHASE"/>
    <property type="match status" value="1"/>
</dbReference>
<dbReference type="Proteomes" id="UP001199355">
    <property type="component" value="Unassembled WGS sequence"/>
</dbReference>
<evidence type="ECO:0000256" key="7">
    <source>
        <dbReference type="RuleBase" id="RU003792"/>
    </source>
</evidence>
<comment type="function">
    <text evidence="4">Formation of pseudouridine at positions 38, 39 and 40 in the anticodon stem and loop of transfer RNAs.</text>
</comment>
<dbReference type="Pfam" id="PF01416">
    <property type="entry name" value="PseudoU_synth_1"/>
    <property type="match status" value="2"/>
</dbReference>
<dbReference type="InterPro" id="IPR020095">
    <property type="entry name" value="PsdUridine_synth_TruA_C"/>
</dbReference>
<feature type="domain" description="Pseudouridine synthase I TruA alpha/beta" evidence="8">
    <location>
        <begin position="7"/>
        <end position="102"/>
    </location>
</feature>
<dbReference type="Gene3D" id="3.30.70.660">
    <property type="entry name" value="Pseudouridine synthase I, catalytic domain, C-terminal subdomain"/>
    <property type="match status" value="1"/>
</dbReference>
<keyword evidence="2 4" id="KW-0819">tRNA processing</keyword>
<sequence>MRNFRIVIQYEGTRYQGWQRQGTTQNTLQGKFEALLSKIAGTPVEIQASGRTDAGVHALGQTANFHMNTELSCEELLDKLNQYLPEDVAVISCQEAAPRFHARLNAVGKTYCYRIHNSKIPAVFDRRLVWQIEQQLDVDAMKTAAKYLVGTHDFAAFTSAKNKKKSTVRSIESILFEQNGADIRISFRGDGFLFHMVRILTGTLVEVGLGVRRPEEIAAILDGKDRQKAGMLAPASGLCLMEVYYQ</sequence>
<dbReference type="GO" id="GO:0003723">
    <property type="term" value="F:RNA binding"/>
    <property type="evidence" value="ECO:0007669"/>
    <property type="project" value="InterPro"/>
</dbReference>
<keyword evidence="10" id="KW-1185">Reference proteome</keyword>
<evidence type="ECO:0000313" key="9">
    <source>
        <dbReference type="EMBL" id="MCC2166306.1"/>
    </source>
</evidence>
<dbReference type="PANTHER" id="PTHR11142:SF0">
    <property type="entry name" value="TRNA PSEUDOURIDINE SYNTHASE-LIKE 1"/>
    <property type="match status" value="1"/>
</dbReference>
<evidence type="ECO:0000313" key="10">
    <source>
        <dbReference type="Proteomes" id="UP001199355"/>
    </source>
</evidence>
<evidence type="ECO:0000256" key="5">
    <source>
        <dbReference type="PIRSR" id="PIRSR001430-1"/>
    </source>
</evidence>
<dbReference type="InterPro" id="IPR020097">
    <property type="entry name" value="PsdUridine_synth_TruA_a/b_dom"/>
</dbReference>
<dbReference type="CDD" id="cd02570">
    <property type="entry name" value="PseudoU_synth_EcTruA"/>
    <property type="match status" value="1"/>
</dbReference>
<dbReference type="Gene3D" id="3.30.70.580">
    <property type="entry name" value="Pseudouridine synthase I, catalytic domain, N-terminal subdomain"/>
    <property type="match status" value="1"/>
</dbReference>
<keyword evidence="3 4" id="KW-0413">Isomerase</keyword>
<dbReference type="GO" id="GO:0031119">
    <property type="term" value="P:tRNA pseudouridine synthesis"/>
    <property type="evidence" value="ECO:0007669"/>
    <property type="project" value="UniProtKB-UniRule"/>
</dbReference>
<comment type="caution">
    <text evidence="4">Lacks conserved residue(s) required for the propagation of feature annotation.</text>
</comment>
<reference evidence="9 10" key="1">
    <citation type="submission" date="2021-10" db="EMBL/GenBank/DDBJ databases">
        <title>Anaerobic single-cell dispensing facilitates the cultivation of human gut bacteria.</title>
        <authorList>
            <person name="Afrizal A."/>
        </authorList>
    </citation>
    <scope>NUCLEOTIDE SEQUENCE [LARGE SCALE GENOMIC DNA]</scope>
    <source>
        <strain evidence="9 10">CLA-AA-H244</strain>
    </source>
</reference>
<dbReference type="NCBIfam" id="TIGR00071">
    <property type="entry name" value="hisT_truA"/>
    <property type="match status" value="1"/>
</dbReference>
<evidence type="ECO:0000256" key="2">
    <source>
        <dbReference type="ARBA" id="ARBA00022694"/>
    </source>
</evidence>
<gene>
    <name evidence="4 9" type="primary">truA</name>
    <name evidence="9" type="ORF">LKD45_01110</name>
</gene>
<dbReference type="GO" id="GO:0160147">
    <property type="term" value="F:tRNA pseudouridine(38-40) synthase activity"/>
    <property type="evidence" value="ECO:0007669"/>
    <property type="project" value="UniProtKB-EC"/>
</dbReference>
<comment type="similarity">
    <text evidence="1 4 7">Belongs to the tRNA pseudouridine synthase TruA family.</text>
</comment>
<evidence type="ECO:0000256" key="3">
    <source>
        <dbReference type="ARBA" id="ARBA00023235"/>
    </source>
</evidence>
<feature type="binding site" evidence="4 6">
    <location>
        <position position="111"/>
    </location>
    <ligand>
        <name>substrate</name>
    </ligand>
</feature>
<dbReference type="InterPro" id="IPR020103">
    <property type="entry name" value="PsdUridine_synth_cat_dom_sf"/>
</dbReference>
<feature type="domain" description="Pseudouridine synthase I TruA alpha/beta" evidence="8">
    <location>
        <begin position="144"/>
        <end position="245"/>
    </location>
</feature>
<evidence type="ECO:0000256" key="6">
    <source>
        <dbReference type="PIRSR" id="PIRSR001430-2"/>
    </source>
</evidence>
<feature type="active site" description="Nucleophile" evidence="4 5">
    <location>
        <position position="53"/>
    </location>
</feature>
<dbReference type="SUPFAM" id="SSF55120">
    <property type="entry name" value="Pseudouridine synthase"/>
    <property type="match status" value="1"/>
</dbReference>
<dbReference type="PIRSF" id="PIRSF001430">
    <property type="entry name" value="tRNA_psdUrid_synth"/>
    <property type="match status" value="1"/>
</dbReference>
<comment type="caution">
    <text evidence="9">The sequence shown here is derived from an EMBL/GenBank/DDBJ whole genome shotgun (WGS) entry which is preliminary data.</text>
</comment>
<comment type="catalytic activity">
    <reaction evidence="4 7">
        <text>uridine(38/39/40) in tRNA = pseudouridine(38/39/40) in tRNA</text>
        <dbReference type="Rhea" id="RHEA:22376"/>
        <dbReference type="Rhea" id="RHEA-COMP:10085"/>
        <dbReference type="Rhea" id="RHEA-COMP:10087"/>
        <dbReference type="ChEBI" id="CHEBI:65314"/>
        <dbReference type="ChEBI" id="CHEBI:65315"/>
        <dbReference type="EC" id="5.4.99.12"/>
    </reaction>
</comment>
<dbReference type="RefSeq" id="WP_021915768.1">
    <property type="nucleotide sequence ID" value="NZ_JAJEQF010000001.1"/>
</dbReference>
<dbReference type="EC" id="5.4.99.12" evidence="4"/>
<dbReference type="HAMAP" id="MF_00171">
    <property type="entry name" value="TruA"/>
    <property type="match status" value="1"/>
</dbReference>
<dbReference type="InterPro" id="IPR020094">
    <property type="entry name" value="TruA/RsuA/RluB/E/F_N"/>
</dbReference>
<protein>
    <recommendedName>
        <fullName evidence="4">tRNA pseudouridine synthase A</fullName>
        <ecNumber evidence="4">5.4.99.12</ecNumber>
    </recommendedName>
    <alternativeName>
        <fullName evidence="4">tRNA pseudouridine(38-40) synthase</fullName>
    </alternativeName>
    <alternativeName>
        <fullName evidence="4">tRNA pseudouridylate synthase I</fullName>
    </alternativeName>
    <alternativeName>
        <fullName evidence="4">tRNA-uridine isomerase I</fullName>
    </alternativeName>
</protein>
<organism evidence="9 10">
    <name type="scientific">Gallintestinimicrobium propionicum</name>
    <dbReference type="NCBI Taxonomy" id="2981770"/>
    <lineage>
        <taxon>Bacteria</taxon>
        <taxon>Bacillati</taxon>
        <taxon>Bacillota</taxon>
        <taxon>Clostridia</taxon>
        <taxon>Lachnospirales</taxon>
        <taxon>Lachnospiraceae</taxon>
        <taxon>Gallintestinimicrobium</taxon>
    </lineage>
</organism>
<evidence type="ECO:0000259" key="8">
    <source>
        <dbReference type="Pfam" id="PF01416"/>
    </source>
</evidence>